<feature type="region of interest" description="Disordered" evidence="1">
    <location>
        <begin position="329"/>
        <end position="366"/>
    </location>
</feature>
<evidence type="ECO:0000256" key="2">
    <source>
        <dbReference type="SAM" id="SignalP"/>
    </source>
</evidence>
<dbReference type="PROSITE" id="PS50835">
    <property type="entry name" value="IG_LIKE"/>
    <property type="match status" value="1"/>
</dbReference>
<gene>
    <name evidence="4" type="ORF">HAZT_HAZT011037</name>
</gene>
<feature type="compositionally biased region" description="Polar residues" evidence="1">
    <location>
        <begin position="244"/>
        <end position="258"/>
    </location>
</feature>
<keyword evidence="2" id="KW-0732">Signal</keyword>
<feature type="signal peptide" evidence="2">
    <location>
        <begin position="1"/>
        <end position="19"/>
    </location>
</feature>
<protein>
    <recommendedName>
        <fullName evidence="3">Ig-like domain-containing protein</fullName>
    </recommendedName>
</protein>
<dbReference type="Gene3D" id="2.60.40.10">
    <property type="entry name" value="Immunoglobulins"/>
    <property type="match status" value="2"/>
</dbReference>
<comment type="caution">
    <text evidence="4">The sequence shown here is derived from an EMBL/GenBank/DDBJ whole genome shotgun (WGS) entry which is preliminary data.</text>
</comment>
<dbReference type="AlphaFoldDB" id="A0A6A0H9M6"/>
<feature type="compositionally biased region" description="Basic and acidic residues" evidence="1">
    <location>
        <begin position="277"/>
        <end position="287"/>
    </location>
</feature>
<dbReference type="SUPFAM" id="SSF48726">
    <property type="entry name" value="Immunoglobulin"/>
    <property type="match status" value="2"/>
</dbReference>
<reference evidence="4" key="1">
    <citation type="submission" date="2014-08" db="EMBL/GenBank/DDBJ databases">
        <authorList>
            <person name="Murali S."/>
            <person name="Richards S."/>
            <person name="Bandaranaike D."/>
            <person name="Bellair M."/>
            <person name="Blankenburg K."/>
            <person name="Chao H."/>
            <person name="Dinh H."/>
            <person name="Doddapaneni H."/>
            <person name="Dugan-Rocha S."/>
            <person name="Elkadiri S."/>
            <person name="Gnanaolivu R."/>
            <person name="Hughes D."/>
            <person name="Lee S."/>
            <person name="Li M."/>
            <person name="Ming W."/>
            <person name="Munidasa M."/>
            <person name="Muniz J."/>
            <person name="Nguyen L."/>
            <person name="Osuji N."/>
            <person name="Pu L.-L."/>
            <person name="Puazo M."/>
            <person name="Skinner E."/>
            <person name="Qu C."/>
            <person name="Quiroz J."/>
            <person name="Raj R."/>
            <person name="Weissenberger G."/>
            <person name="Xin Y."/>
            <person name="Zou X."/>
            <person name="Han Y."/>
            <person name="Worley K."/>
            <person name="Muzny D."/>
            <person name="Gibbs R."/>
        </authorList>
    </citation>
    <scope>NUCLEOTIDE SEQUENCE</scope>
    <source>
        <strain evidence="4">HAZT.00-mixed</strain>
        <tissue evidence="4">Whole organism</tissue>
    </source>
</reference>
<accession>A0A6A0H9M6</accession>
<dbReference type="PANTHER" id="PTHR23278">
    <property type="entry name" value="SIDESTEP PROTEIN"/>
    <property type="match status" value="1"/>
</dbReference>
<feature type="region of interest" description="Disordered" evidence="1">
    <location>
        <begin position="244"/>
        <end position="287"/>
    </location>
</feature>
<dbReference type="PANTHER" id="PTHR23278:SF19">
    <property type="entry name" value="OBSCURIN"/>
    <property type="match status" value="1"/>
</dbReference>
<reference evidence="4" key="2">
    <citation type="journal article" date="2018" name="Environ. Sci. Technol.">
        <title>The Toxicogenome of Hyalella azteca: A Model for Sediment Ecotoxicology and Evolutionary Toxicology.</title>
        <authorList>
            <person name="Poynton H.C."/>
            <person name="Hasenbein S."/>
            <person name="Benoit J.B."/>
            <person name="Sepulveda M.S."/>
            <person name="Poelchau M.F."/>
            <person name="Hughes D.S.T."/>
            <person name="Murali S.C."/>
            <person name="Chen S."/>
            <person name="Glastad K.M."/>
            <person name="Goodisman M.A.D."/>
            <person name="Werren J.H."/>
            <person name="Vineis J.H."/>
            <person name="Bowen J.L."/>
            <person name="Friedrich M."/>
            <person name="Jones J."/>
            <person name="Robertson H.M."/>
            <person name="Feyereisen R."/>
            <person name="Mechler-Hickson A."/>
            <person name="Mathers N."/>
            <person name="Lee C.E."/>
            <person name="Colbourne J.K."/>
            <person name="Biales A."/>
            <person name="Johnston J.S."/>
            <person name="Wellborn G.A."/>
            <person name="Rosendale A.J."/>
            <person name="Cridge A.G."/>
            <person name="Munoz-Torres M.C."/>
            <person name="Bain P.A."/>
            <person name="Manny A.R."/>
            <person name="Major K.M."/>
            <person name="Lambert F.N."/>
            <person name="Vulpe C.D."/>
            <person name="Tuck P."/>
            <person name="Blalock B.J."/>
            <person name="Lin Y.Y."/>
            <person name="Smith M.E."/>
            <person name="Ochoa-Acuna H."/>
            <person name="Chen M.M."/>
            <person name="Childers C.P."/>
            <person name="Qu J."/>
            <person name="Dugan S."/>
            <person name="Lee S.L."/>
            <person name="Chao H."/>
            <person name="Dinh H."/>
            <person name="Han Y."/>
            <person name="Doddapaneni H."/>
            <person name="Worley K.C."/>
            <person name="Muzny D.M."/>
            <person name="Gibbs R.A."/>
            <person name="Richards S."/>
        </authorList>
    </citation>
    <scope>NUCLEOTIDE SEQUENCE</scope>
    <source>
        <strain evidence="4">HAZT.00-mixed</strain>
        <tissue evidence="4">Whole organism</tissue>
    </source>
</reference>
<reference evidence="4" key="3">
    <citation type="submission" date="2019-06" db="EMBL/GenBank/DDBJ databases">
        <authorList>
            <person name="Poynton C."/>
            <person name="Hasenbein S."/>
            <person name="Benoit J.B."/>
            <person name="Sepulveda M.S."/>
            <person name="Poelchau M.F."/>
            <person name="Murali S.C."/>
            <person name="Chen S."/>
            <person name="Glastad K.M."/>
            <person name="Werren J.H."/>
            <person name="Vineis J.H."/>
            <person name="Bowen J.L."/>
            <person name="Friedrich M."/>
            <person name="Jones J."/>
            <person name="Robertson H.M."/>
            <person name="Feyereisen R."/>
            <person name="Mechler-Hickson A."/>
            <person name="Mathers N."/>
            <person name="Lee C.E."/>
            <person name="Colbourne J.K."/>
            <person name="Biales A."/>
            <person name="Johnston J.S."/>
            <person name="Wellborn G.A."/>
            <person name="Rosendale A.J."/>
            <person name="Cridge A.G."/>
            <person name="Munoz-Torres M.C."/>
            <person name="Bain P.A."/>
            <person name="Manny A.R."/>
            <person name="Major K.M."/>
            <person name="Lambert F.N."/>
            <person name="Vulpe C.D."/>
            <person name="Tuck P."/>
            <person name="Blalock B.J."/>
            <person name="Lin Y.-Y."/>
            <person name="Smith M.E."/>
            <person name="Ochoa-Acuna H."/>
            <person name="Chen M.-J.M."/>
            <person name="Childers C.P."/>
            <person name="Qu J."/>
            <person name="Dugan S."/>
            <person name="Lee S.L."/>
            <person name="Chao H."/>
            <person name="Dinh H."/>
            <person name="Han Y."/>
            <person name="Doddapaneni H."/>
            <person name="Worley K.C."/>
            <person name="Muzny D.M."/>
            <person name="Gibbs R.A."/>
            <person name="Richards S."/>
        </authorList>
    </citation>
    <scope>NUCLEOTIDE SEQUENCE</scope>
    <source>
        <strain evidence="4">HAZT.00-mixed</strain>
        <tissue evidence="4">Whole organism</tissue>
    </source>
</reference>
<dbReference type="Proteomes" id="UP000711488">
    <property type="component" value="Unassembled WGS sequence"/>
</dbReference>
<evidence type="ECO:0000313" key="4">
    <source>
        <dbReference type="EMBL" id="KAA0202412.1"/>
    </source>
</evidence>
<dbReference type="InterPro" id="IPR007110">
    <property type="entry name" value="Ig-like_dom"/>
</dbReference>
<dbReference type="EMBL" id="JQDR03003653">
    <property type="protein sequence ID" value="KAA0202412.1"/>
    <property type="molecule type" value="Genomic_DNA"/>
</dbReference>
<name>A0A6A0H9M6_HYAAZ</name>
<dbReference type="InterPro" id="IPR013783">
    <property type="entry name" value="Ig-like_fold"/>
</dbReference>
<dbReference type="InterPro" id="IPR036179">
    <property type="entry name" value="Ig-like_dom_sf"/>
</dbReference>
<feature type="region of interest" description="Disordered" evidence="1">
    <location>
        <begin position="129"/>
        <end position="150"/>
    </location>
</feature>
<feature type="chain" id="PRO_5025676152" description="Ig-like domain-containing protein" evidence="2">
    <location>
        <begin position="20"/>
        <end position="536"/>
    </location>
</feature>
<proteinExistence type="predicted"/>
<evidence type="ECO:0000259" key="3">
    <source>
        <dbReference type="PROSITE" id="PS50835"/>
    </source>
</evidence>
<sequence length="536" mass="59129">MYKFLVLWFTGHLTTPVYSYDGRPGSTTSGSRSQKGSVTGSHWLDASVLSDRAGLILTDTTARLSISSVKLTDAGFYKCRVDFRRQATKTTRMALEVIGKSTSTGRFYLYGWVSLNGCVNHRRESQLTTVGGASREGSAGVGEAVEPPRAVSVTEGARQGVTGVLGPYSIGSVTTVTCTASNGLPSPKVIWYYNDVLLDDQMDEIIEEDEEGPLAARDLQLTQNIPTKHRGNTLTNRNMDNIQGENTLSEPNMDNKQVTGDFPARQMDVGDGGGAKPTKDLGDEHKDGIEFPVSVSTKFKNDKNTINKFIGGYPQNAKVSAMFEKRTPQTLAASSASEDDTRSPSYSHLKSDDGIPPTINRYGDGEYDPEMMSDSYEELISTFHHTELDDDYYDDESKGEDKGFRYGGHTFAPGVDFGAHMFMLDQKQLSQKTIPSINAENHETQTSETMKAPREKQHHGFKVPDDEDHFAVGHKRPKIGHKTAAEIGIFRNTVKLGPFSRADLKSVLRCEAFNSNLTAPVTASFVIDMNRTYRYW</sequence>
<organism evidence="4">
    <name type="scientific">Hyalella azteca</name>
    <name type="common">Amphipod</name>
    <dbReference type="NCBI Taxonomy" id="294128"/>
    <lineage>
        <taxon>Eukaryota</taxon>
        <taxon>Metazoa</taxon>
        <taxon>Ecdysozoa</taxon>
        <taxon>Arthropoda</taxon>
        <taxon>Crustacea</taxon>
        <taxon>Multicrustacea</taxon>
        <taxon>Malacostraca</taxon>
        <taxon>Eumalacostraca</taxon>
        <taxon>Peracarida</taxon>
        <taxon>Amphipoda</taxon>
        <taxon>Senticaudata</taxon>
        <taxon>Talitrida</taxon>
        <taxon>Talitroidea</taxon>
        <taxon>Hyalellidae</taxon>
        <taxon>Hyalella</taxon>
    </lineage>
</organism>
<feature type="domain" description="Ig-like" evidence="3">
    <location>
        <begin position="148"/>
        <end position="194"/>
    </location>
</feature>
<evidence type="ECO:0000256" key="1">
    <source>
        <dbReference type="SAM" id="MobiDB-lite"/>
    </source>
</evidence>